<evidence type="ECO:0000256" key="1">
    <source>
        <dbReference type="ARBA" id="ARBA00009776"/>
    </source>
</evidence>
<dbReference type="Gene3D" id="3.40.50.300">
    <property type="entry name" value="P-loop containing nucleotide triphosphate hydrolases"/>
    <property type="match status" value="1"/>
</dbReference>
<dbReference type="EC" id="2.7.4.9" evidence="8"/>
<keyword evidence="3 8" id="KW-0545">Nucleotide biosynthesis</keyword>
<evidence type="ECO:0000313" key="11">
    <source>
        <dbReference type="EMBL" id="QGA80069.1"/>
    </source>
</evidence>
<comment type="caution">
    <text evidence="8">Lacks conserved residue(s) required for the propagation of feature annotation.</text>
</comment>
<feature type="region of interest" description="Disordered" evidence="9">
    <location>
        <begin position="1"/>
        <end position="21"/>
    </location>
</feature>
<dbReference type="GO" id="GO:0004798">
    <property type="term" value="F:dTMP kinase activity"/>
    <property type="evidence" value="ECO:0007669"/>
    <property type="project" value="UniProtKB-UniRule"/>
</dbReference>
<evidence type="ECO:0000259" key="10">
    <source>
        <dbReference type="Pfam" id="PF02223"/>
    </source>
</evidence>
<organism evidence="11 12">
    <name type="scientific">Candidatus Nanohalobium constans</name>
    <dbReference type="NCBI Taxonomy" id="2565781"/>
    <lineage>
        <taxon>Archaea</taxon>
        <taxon>Candidatus Nanohalarchaeota</taxon>
        <taxon>Candidatus Nanohalobia</taxon>
        <taxon>Candidatus Nanohalobiales</taxon>
        <taxon>Candidatus Nanohalobiaceae</taxon>
        <taxon>Candidatus Nanohalobium</taxon>
    </lineage>
</organism>
<evidence type="ECO:0000256" key="9">
    <source>
        <dbReference type="SAM" id="MobiDB-lite"/>
    </source>
</evidence>
<dbReference type="GeneID" id="42364542"/>
<gene>
    <name evidence="8 11" type="primary">tmk</name>
    <name evidence="11" type="ORF">LC1Nh_0161</name>
</gene>
<dbReference type="GO" id="GO:0005524">
    <property type="term" value="F:ATP binding"/>
    <property type="evidence" value="ECO:0007669"/>
    <property type="project" value="UniProtKB-UniRule"/>
</dbReference>
<evidence type="ECO:0000256" key="8">
    <source>
        <dbReference type="HAMAP-Rule" id="MF_00165"/>
    </source>
</evidence>
<proteinExistence type="inferred from homology"/>
<evidence type="ECO:0000256" key="7">
    <source>
        <dbReference type="ARBA" id="ARBA00048743"/>
    </source>
</evidence>
<reference evidence="12" key="1">
    <citation type="submission" date="2019-05" db="EMBL/GenBank/DDBJ databases">
        <title>Candidatus Nanohalobium constans, a novel model system to study the DPANN nano-sized archaea: genomic and physiological characterization of a nanoarchaeon co-cultured with its chitinotrophic host.</title>
        <authorList>
            <person name="La Cono V."/>
            <person name="Arcadi E."/>
            <person name="Crisafi F."/>
            <person name="Denaro R."/>
            <person name="La Spada G."/>
            <person name="Messina E."/>
            <person name="Smedile F."/>
            <person name="Toshchakov S.V."/>
            <person name="Shevchenko M.A."/>
            <person name="Golyshin P.N."/>
            <person name="Golyshina O.V."/>
            <person name="Ferrer M."/>
            <person name="Rohde M."/>
            <person name="Mushegian A."/>
            <person name="Sorokin D.Y."/>
            <person name="Giuliano L."/>
            <person name="Yakimov M.M."/>
        </authorList>
    </citation>
    <scope>NUCLEOTIDE SEQUENCE [LARGE SCALE GENOMIC DNA]</scope>
    <source>
        <strain evidence="12">LC1Nh</strain>
    </source>
</reference>
<comment type="catalytic activity">
    <reaction evidence="7 8">
        <text>dTMP + ATP = dTDP + ADP</text>
        <dbReference type="Rhea" id="RHEA:13517"/>
        <dbReference type="ChEBI" id="CHEBI:30616"/>
        <dbReference type="ChEBI" id="CHEBI:58369"/>
        <dbReference type="ChEBI" id="CHEBI:63528"/>
        <dbReference type="ChEBI" id="CHEBI:456216"/>
        <dbReference type="EC" id="2.7.4.9"/>
    </reaction>
</comment>
<comment type="similarity">
    <text evidence="1 8">Belongs to the thymidylate kinase family.</text>
</comment>
<evidence type="ECO:0000256" key="5">
    <source>
        <dbReference type="ARBA" id="ARBA00022777"/>
    </source>
</evidence>
<dbReference type="KEGG" id="ncon:LC1Nh_0161"/>
<keyword evidence="2 8" id="KW-0808">Transferase</keyword>
<dbReference type="PANTHER" id="PTHR10344">
    <property type="entry name" value="THYMIDYLATE KINASE"/>
    <property type="match status" value="1"/>
</dbReference>
<accession>A0A5Q0UGE8</accession>
<keyword evidence="4 8" id="KW-0547">Nucleotide-binding</keyword>
<dbReference type="GO" id="GO:0006233">
    <property type="term" value="P:dTDP biosynthetic process"/>
    <property type="evidence" value="ECO:0007669"/>
    <property type="project" value="InterPro"/>
</dbReference>
<dbReference type="GO" id="GO:0006235">
    <property type="term" value="P:dTTP biosynthetic process"/>
    <property type="evidence" value="ECO:0007669"/>
    <property type="project" value="UniProtKB-UniRule"/>
</dbReference>
<evidence type="ECO:0000256" key="2">
    <source>
        <dbReference type="ARBA" id="ARBA00022679"/>
    </source>
</evidence>
<dbReference type="InterPro" id="IPR039430">
    <property type="entry name" value="Thymidylate_kin-like_dom"/>
</dbReference>
<dbReference type="SUPFAM" id="SSF52540">
    <property type="entry name" value="P-loop containing nucleoside triphosphate hydrolases"/>
    <property type="match status" value="1"/>
</dbReference>
<dbReference type="GO" id="GO:0006227">
    <property type="term" value="P:dUDP biosynthetic process"/>
    <property type="evidence" value="ECO:0007669"/>
    <property type="project" value="TreeGrafter"/>
</dbReference>
<keyword evidence="5 8" id="KW-0418">Kinase</keyword>
<dbReference type="InterPro" id="IPR027417">
    <property type="entry name" value="P-loop_NTPase"/>
</dbReference>
<name>A0A5Q0UGE8_9ARCH</name>
<dbReference type="HAMAP" id="MF_00165">
    <property type="entry name" value="Thymidylate_kinase"/>
    <property type="match status" value="1"/>
</dbReference>
<dbReference type="OrthoDB" id="43083at2157"/>
<sequence length="244" mass="27722">MTENSDPGTFIVIEGPDASGKETQTGLLVEWLRENDFSEISSEDEQQLIEKMPGNYPDPSAEKIEDSIENGVWRLSFPTYSQTPGGRLVGAYLDGGFGAREDLDMETVVDIYASDRKQFKELIAEYLSEGGIIVCDRYREANLIHQLVGFEGEEWREKLEYIKSIDADLPDADRVFYLDIAPEEAKRRMEGKDKDIHELDDSYMKKSNLNGGKVAEHEGWKIIDGERGPEEVFKEMKKLVKSLI</sequence>
<evidence type="ECO:0000313" key="12">
    <source>
        <dbReference type="Proteomes" id="UP000377803"/>
    </source>
</evidence>
<keyword evidence="12" id="KW-1185">Reference proteome</keyword>
<feature type="domain" description="Thymidylate kinase-like" evidence="10">
    <location>
        <begin position="83"/>
        <end position="235"/>
    </location>
</feature>
<dbReference type="EMBL" id="CP040089">
    <property type="protein sequence ID" value="QGA80069.1"/>
    <property type="molecule type" value="Genomic_DNA"/>
</dbReference>
<dbReference type="AlphaFoldDB" id="A0A5Q0UGE8"/>
<protein>
    <recommendedName>
        <fullName evidence="8">Probable thymidylate kinase</fullName>
        <ecNumber evidence="8">2.7.4.9</ecNumber>
    </recommendedName>
    <alternativeName>
        <fullName evidence="8">dTMP kinase</fullName>
    </alternativeName>
</protein>
<keyword evidence="6 8" id="KW-0067">ATP-binding</keyword>
<dbReference type="PANTHER" id="PTHR10344:SF4">
    <property type="entry name" value="UMP-CMP KINASE 2, MITOCHONDRIAL"/>
    <property type="match status" value="1"/>
</dbReference>
<evidence type="ECO:0000256" key="6">
    <source>
        <dbReference type="ARBA" id="ARBA00022840"/>
    </source>
</evidence>
<dbReference type="RefSeq" id="WP_153549807.1">
    <property type="nucleotide sequence ID" value="NZ_CP040089.1"/>
</dbReference>
<evidence type="ECO:0000256" key="4">
    <source>
        <dbReference type="ARBA" id="ARBA00022741"/>
    </source>
</evidence>
<dbReference type="Pfam" id="PF02223">
    <property type="entry name" value="Thymidylate_kin"/>
    <property type="match status" value="1"/>
</dbReference>
<dbReference type="GO" id="GO:0005737">
    <property type="term" value="C:cytoplasm"/>
    <property type="evidence" value="ECO:0007669"/>
    <property type="project" value="TreeGrafter"/>
</dbReference>
<dbReference type="Proteomes" id="UP000377803">
    <property type="component" value="Chromosome"/>
</dbReference>
<evidence type="ECO:0000256" key="3">
    <source>
        <dbReference type="ARBA" id="ARBA00022727"/>
    </source>
</evidence>
<dbReference type="InterPro" id="IPR018094">
    <property type="entry name" value="Thymidylate_kinase"/>
</dbReference>